<dbReference type="InterPro" id="IPR029058">
    <property type="entry name" value="AB_hydrolase_fold"/>
</dbReference>
<protein>
    <recommendedName>
        <fullName evidence="3">Peptidase S33 tripeptidyl aminopeptidase-like C-terminal domain-containing protein</fullName>
    </recommendedName>
</protein>
<evidence type="ECO:0000313" key="2">
    <source>
        <dbReference type="Proteomes" id="UP000051223"/>
    </source>
</evidence>
<gene>
    <name evidence="1" type="ORF">FC39_GL000593</name>
</gene>
<sequence length="54" mass="6362">MNGDHDVMVPTINSYKLKEEIPNSILHIYPDAGHMSFFQYSQDFSERIDKFLNK</sequence>
<dbReference type="STRING" id="1423754.FC39_GL000593"/>
<accession>A0A0R1YMJ1</accession>
<dbReference type="RefSeq" id="WP_155833183.1">
    <property type="nucleotide sequence ID" value="NZ_AZGI01000016.1"/>
</dbReference>
<dbReference type="SUPFAM" id="SSF53474">
    <property type="entry name" value="alpha/beta-Hydrolases"/>
    <property type="match status" value="1"/>
</dbReference>
<dbReference type="Proteomes" id="UP000051223">
    <property type="component" value="Unassembled WGS sequence"/>
</dbReference>
<dbReference type="eggNOG" id="COG0596">
    <property type="taxonomic scope" value="Bacteria"/>
</dbReference>
<comment type="caution">
    <text evidence="1">The sequence shown here is derived from an EMBL/GenBank/DDBJ whole genome shotgun (WGS) entry which is preliminary data.</text>
</comment>
<evidence type="ECO:0000313" key="1">
    <source>
        <dbReference type="EMBL" id="KRM40451.1"/>
    </source>
</evidence>
<dbReference type="Gene3D" id="3.40.50.1820">
    <property type="entry name" value="alpha/beta hydrolase"/>
    <property type="match status" value="1"/>
</dbReference>
<dbReference type="PATRIC" id="fig|1423754.3.peg.613"/>
<dbReference type="AlphaFoldDB" id="A0A0R1YMJ1"/>
<name>A0A0R1YMJ1_9LACO</name>
<reference evidence="1 2" key="1">
    <citation type="journal article" date="2015" name="Genome Announc.">
        <title>Expanding the biotechnology potential of lactobacilli through comparative genomics of 213 strains and associated genera.</title>
        <authorList>
            <person name="Sun Z."/>
            <person name="Harris H.M."/>
            <person name="McCann A."/>
            <person name="Guo C."/>
            <person name="Argimon S."/>
            <person name="Zhang W."/>
            <person name="Yang X."/>
            <person name="Jeffery I.B."/>
            <person name="Cooney J.C."/>
            <person name="Kagawa T.F."/>
            <person name="Liu W."/>
            <person name="Song Y."/>
            <person name="Salvetti E."/>
            <person name="Wrobel A."/>
            <person name="Rasinkangas P."/>
            <person name="Parkhill J."/>
            <person name="Rea M.C."/>
            <person name="O'Sullivan O."/>
            <person name="Ritari J."/>
            <person name="Douillard F.P."/>
            <person name="Paul Ross R."/>
            <person name="Yang R."/>
            <person name="Briner A.E."/>
            <person name="Felis G.E."/>
            <person name="de Vos W.M."/>
            <person name="Barrangou R."/>
            <person name="Klaenhammer T.R."/>
            <person name="Caufield P.W."/>
            <person name="Cui Y."/>
            <person name="Zhang H."/>
            <person name="O'Toole P.W."/>
        </authorList>
    </citation>
    <scope>NUCLEOTIDE SEQUENCE [LARGE SCALE GENOMIC DNA]</scope>
    <source>
        <strain evidence="1 2">DSM 5661</strain>
    </source>
</reference>
<proteinExistence type="predicted"/>
<dbReference type="OrthoDB" id="9773293at2"/>
<dbReference type="EMBL" id="AZGI01000016">
    <property type="protein sequence ID" value="KRM40451.1"/>
    <property type="molecule type" value="Genomic_DNA"/>
</dbReference>
<keyword evidence="2" id="KW-1185">Reference proteome</keyword>
<evidence type="ECO:0008006" key="3">
    <source>
        <dbReference type="Google" id="ProtNLM"/>
    </source>
</evidence>
<organism evidence="1 2">
    <name type="scientific">Lactobacillus hamsteri DSM 5661 = JCM 6256</name>
    <dbReference type="NCBI Taxonomy" id="1423754"/>
    <lineage>
        <taxon>Bacteria</taxon>
        <taxon>Bacillati</taxon>
        <taxon>Bacillota</taxon>
        <taxon>Bacilli</taxon>
        <taxon>Lactobacillales</taxon>
        <taxon>Lactobacillaceae</taxon>
        <taxon>Lactobacillus</taxon>
    </lineage>
</organism>